<protein>
    <submittedName>
        <fullName evidence="2">Uncharacterized protein</fullName>
    </submittedName>
</protein>
<evidence type="ECO:0000256" key="1">
    <source>
        <dbReference type="SAM" id="MobiDB-lite"/>
    </source>
</evidence>
<dbReference type="PANTHER" id="PTHR42085">
    <property type="entry name" value="F-BOX DOMAIN-CONTAINING PROTEIN"/>
    <property type="match status" value="1"/>
</dbReference>
<gene>
    <name evidence="2" type="ORF">D6D13_01522</name>
</gene>
<proteinExistence type="predicted"/>
<reference evidence="2" key="1">
    <citation type="submission" date="2018-10" db="EMBL/GenBank/DDBJ databases">
        <title>Fifty Aureobasidium pullulans genomes reveal a recombining polyextremotolerant generalist.</title>
        <authorList>
            <person name="Gostincar C."/>
            <person name="Turk M."/>
            <person name="Zajc J."/>
            <person name="Gunde-Cimerman N."/>
        </authorList>
    </citation>
    <scope>NUCLEOTIDE SEQUENCE [LARGE SCALE GENOMIC DNA]</scope>
    <source>
        <strain evidence="2">EXF-10085</strain>
    </source>
</reference>
<dbReference type="PANTHER" id="PTHR42085:SF2">
    <property type="entry name" value="F-BOX DOMAIN-CONTAINING PROTEIN"/>
    <property type="match status" value="1"/>
</dbReference>
<dbReference type="AlphaFoldDB" id="A0A4S9D8X3"/>
<dbReference type="InterPro" id="IPR038883">
    <property type="entry name" value="AN11006-like"/>
</dbReference>
<sequence length="491" mass="55042">MTVANLLFIHANITLQPFLWLSAEFLVASTTSMPSFDRMLPLITILDVEILEEQSTIASRVAFFSLKNLRQQCKVFGLVTGNLYKTSLVAMLKKLSTQPVVYEGFDVEDLVKFTLDRHLELTKSAECHLTEYESARATFIQARPKSEERRPKVKPKTQANNAAPAHRNNVSASTTVTLRRSSRLATQAHHAFNRPSSAKPVKSSATRKVIHKSKAIPLKKAQVSLRAADSICKKSLVQHLEAADRELQFDFLGLPAELRDMVYRMVCISSAIIIQPARQPAIAKTCQLLRHEALAVYYGVNRFSVAVEKYVRRSHMKQNAWFQSLQPCHLASMRSFSFTYPGANSVLNIDFDIRGQKFSIVRMSWTSSFHAAQILKAYLAKPGVPTVAYNCLIYHVRATRMGSTLQAQFPYSQVSSAFLAAFNASVNKRVGQATKPTAADEPTTRSKEWTLLSDEWQARKGFSASSIKRVAAMLAENMTDVKNLWVGEFQD</sequence>
<feature type="region of interest" description="Disordered" evidence="1">
    <location>
        <begin position="141"/>
        <end position="176"/>
    </location>
</feature>
<evidence type="ECO:0000313" key="2">
    <source>
        <dbReference type="EMBL" id="THX16869.1"/>
    </source>
</evidence>
<comment type="caution">
    <text evidence="2">The sequence shown here is derived from an EMBL/GenBank/DDBJ whole genome shotgun (WGS) entry which is preliminary data.</text>
</comment>
<dbReference type="EMBL" id="QZAS01000003">
    <property type="protein sequence ID" value="THX16869.1"/>
    <property type="molecule type" value="Genomic_DNA"/>
</dbReference>
<organism evidence="2">
    <name type="scientific">Aureobasidium pullulans</name>
    <name type="common">Black yeast</name>
    <name type="synonym">Pullularia pullulans</name>
    <dbReference type="NCBI Taxonomy" id="5580"/>
    <lineage>
        <taxon>Eukaryota</taxon>
        <taxon>Fungi</taxon>
        <taxon>Dikarya</taxon>
        <taxon>Ascomycota</taxon>
        <taxon>Pezizomycotina</taxon>
        <taxon>Dothideomycetes</taxon>
        <taxon>Dothideomycetidae</taxon>
        <taxon>Dothideales</taxon>
        <taxon>Saccotheciaceae</taxon>
        <taxon>Aureobasidium</taxon>
    </lineage>
</organism>
<accession>A0A4S9D8X3</accession>
<name>A0A4S9D8X3_AURPU</name>